<proteinExistence type="predicted"/>
<evidence type="ECO:0000313" key="2">
    <source>
        <dbReference type="Proteomes" id="UP000030645"/>
    </source>
</evidence>
<dbReference type="EMBL" id="KE344220">
    <property type="protein sequence ID" value="EXB55053.1"/>
    <property type="molecule type" value="Genomic_DNA"/>
</dbReference>
<name>W9R5P0_9ROSA</name>
<protein>
    <submittedName>
        <fullName evidence="1">Uncharacterized protein</fullName>
    </submittedName>
</protein>
<reference evidence="2" key="1">
    <citation type="submission" date="2013-01" db="EMBL/GenBank/DDBJ databases">
        <title>Draft Genome Sequence of a Mulberry Tree, Morus notabilis C.K. Schneid.</title>
        <authorList>
            <person name="He N."/>
            <person name="Zhao S."/>
        </authorList>
    </citation>
    <scope>NUCLEOTIDE SEQUENCE</scope>
</reference>
<dbReference type="Proteomes" id="UP000030645">
    <property type="component" value="Unassembled WGS sequence"/>
</dbReference>
<dbReference type="AlphaFoldDB" id="W9R5P0"/>
<organism evidence="1 2">
    <name type="scientific">Morus notabilis</name>
    <dbReference type="NCBI Taxonomy" id="981085"/>
    <lineage>
        <taxon>Eukaryota</taxon>
        <taxon>Viridiplantae</taxon>
        <taxon>Streptophyta</taxon>
        <taxon>Embryophyta</taxon>
        <taxon>Tracheophyta</taxon>
        <taxon>Spermatophyta</taxon>
        <taxon>Magnoliopsida</taxon>
        <taxon>eudicotyledons</taxon>
        <taxon>Gunneridae</taxon>
        <taxon>Pentapetalae</taxon>
        <taxon>rosids</taxon>
        <taxon>fabids</taxon>
        <taxon>Rosales</taxon>
        <taxon>Moraceae</taxon>
        <taxon>Moreae</taxon>
        <taxon>Morus</taxon>
    </lineage>
</organism>
<sequence>MLGGLVAFREGNPLCWPLVDASPLGNIGPSTLQGCETLRRSVFEARSSGLVKRMDYQFWLLFEKSVTVGIKQYEPRISRYSCAIPKKVIVSSFFTNTSDLKRWIVSQCWRIWYTSKDSSIDLPSSPRLRLPVASPSRIETN</sequence>
<accession>W9R5P0</accession>
<gene>
    <name evidence="1" type="ORF">L484_006227</name>
</gene>
<evidence type="ECO:0000313" key="1">
    <source>
        <dbReference type="EMBL" id="EXB55053.1"/>
    </source>
</evidence>
<keyword evidence="2" id="KW-1185">Reference proteome</keyword>